<accession>A0A2S3IJ73</accession>
<dbReference type="Pfam" id="PF00646">
    <property type="entry name" value="F-box"/>
    <property type="match status" value="1"/>
</dbReference>
<reference evidence="2" key="1">
    <citation type="submission" date="2018-04" db="EMBL/GenBank/DDBJ databases">
        <title>WGS assembly of Panicum hallii.</title>
        <authorList>
            <person name="Lovell J."/>
            <person name="Jenkins J."/>
            <person name="Lowry D."/>
            <person name="Mamidi S."/>
            <person name="Sreedasyam A."/>
            <person name="Weng X."/>
            <person name="Barry K."/>
            <person name="Bonette J."/>
            <person name="Campitelli B."/>
            <person name="Daum C."/>
            <person name="Gordon S."/>
            <person name="Gould B."/>
            <person name="Lipzen A."/>
            <person name="Macqueen A."/>
            <person name="Palacio-Mejia J."/>
            <person name="Plott C."/>
            <person name="Shakirov E."/>
            <person name="Shu S."/>
            <person name="Yoshinaga Y."/>
            <person name="Zane M."/>
            <person name="Rokhsar D."/>
            <person name="Grimwood J."/>
            <person name="Schmutz J."/>
            <person name="Juenger T."/>
        </authorList>
    </citation>
    <scope>NUCLEOTIDE SEQUENCE [LARGE SCALE GENOMIC DNA]</scope>
    <source>
        <strain evidence="2">FIL2</strain>
    </source>
</reference>
<proteinExistence type="predicted"/>
<dbReference type="InterPro" id="IPR001810">
    <property type="entry name" value="F-box_dom"/>
</dbReference>
<evidence type="ECO:0000259" key="1">
    <source>
        <dbReference type="PROSITE" id="PS50181"/>
    </source>
</evidence>
<gene>
    <name evidence="2" type="ORF">PAHAL_9G128400</name>
</gene>
<dbReference type="Gramene" id="PAN45575">
    <property type="protein sequence ID" value="PAN45575"/>
    <property type="gene ID" value="PAHAL_9G128400"/>
</dbReference>
<dbReference type="Pfam" id="PF24750">
    <property type="entry name" value="b-prop_At3g26010-like"/>
    <property type="match status" value="1"/>
</dbReference>
<name>A0A2S3IJ73_9POAL</name>
<evidence type="ECO:0000313" key="2">
    <source>
        <dbReference type="EMBL" id="PAN45575.1"/>
    </source>
</evidence>
<dbReference type="PROSITE" id="PS50181">
    <property type="entry name" value="FBOX"/>
    <property type="match status" value="1"/>
</dbReference>
<dbReference type="InterPro" id="IPR055290">
    <property type="entry name" value="At3g26010-like"/>
</dbReference>
<dbReference type="SUPFAM" id="SSF81383">
    <property type="entry name" value="F-box domain"/>
    <property type="match status" value="1"/>
</dbReference>
<dbReference type="Proteomes" id="UP000243499">
    <property type="component" value="Chromosome 9"/>
</dbReference>
<sequence length="442" mass="49637">MDRPSRPRAPVVAGLPDDLLLEVLSRVPFRSICRFKCVSRAWRNLITNPLHRCKLPQTLEGLFHEIHHHRRDRDGDDDEGGGDNFRRHICVGFVDLSGTSLPLVDPLFSFFRNLPASDSDDGIRLMDTSHGLLLLDRGGYNLDSSPSYVVCNPATKQWLAVPEPNWTPSPCNGMSAYLIFSPAVSLHFSLVQFTNEVLTGVTSVQTYSSKTGAWTHSEIAWSVEEKQAPCEGWRYQGFSLVPERKSTVINGMLYLICDSVGEGQVLDGDHIIAVDVEGKTRSFMPAAFQMRKEECSILSDFVGQSQGLLHYVNHEEPEYYQNNDAPSERYANGHTEGSEDDDVDYELSIWVLKVGDTQEFVLKHRVSFLHLFGEKSCQAGIDYSVAAIHPDRDIIIFTRDDKLISYDMDTKEVCALLTVSDAYGFTSYVPCYSESPALTDKY</sequence>
<dbReference type="PANTHER" id="PTHR35546:SF120">
    <property type="entry name" value="F-BOX DOMAIN-CONTAINING PROTEIN"/>
    <property type="match status" value="1"/>
</dbReference>
<dbReference type="SMART" id="SM00256">
    <property type="entry name" value="FBOX"/>
    <property type="match status" value="1"/>
</dbReference>
<protein>
    <recommendedName>
        <fullName evidence="1">F-box domain-containing protein</fullName>
    </recommendedName>
</protein>
<dbReference type="Gene3D" id="1.20.1280.50">
    <property type="match status" value="1"/>
</dbReference>
<dbReference type="InterPro" id="IPR036047">
    <property type="entry name" value="F-box-like_dom_sf"/>
</dbReference>
<dbReference type="PANTHER" id="PTHR35546">
    <property type="entry name" value="F-BOX PROTEIN INTERACTION DOMAIN PROTEIN-RELATED"/>
    <property type="match status" value="1"/>
</dbReference>
<dbReference type="CDD" id="cd22157">
    <property type="entry name" value="F-box_AtFBW1-like"/>
    <property type="match status" value="1"/>
</dbReference>
<feature type="domain" description="F-box" evidence="1">
    <location>
        <begin position="9"/>
        <end position="66"/>
    </location>
</feature>
<dbReference type="InterPro" id="IPR056592">
    <property type="entry name" value="Beta-prop_At3g26010-like"/>
</dbReference>
<dbReference type="EMBL" id="CM008054">
    <property type="protein sequence ID" value="PAN45575.1"/>
    <property type="molecule type" value="Genomic_DNA"/>
</dbReference>
<organism evidence="2">
    <name type="scientific">Panicum hallii</name>
    <dbReference type="NCBI Taxonomy" id="206008"/>
    <lineage>
        <taxon>Eukaryota</taxon>
        <taxon>Viridiplantae</taxon>
        <taxon>Streptophyta</taxon>
        <taxon>Embryophyta</taxon>
        <taxon>Tracheophyta</taxon>
        <taxon>Spermatophyta</taxon>
        <taxon>Magnoliopsida</taxon>
        <taxon>Liliopsida</taxon>
        <taxon>Poales</taxon>
        <taxon>Poaceae</taxon>
        <taxon>PACMAD clade</taxon>
        <taxon>Panicoideae</taxon>
        <taxon>Panicodae</taxon>
        <taxon>Paniceae</taxon>
        <taxon>Panicinae</taxon>
        <taxon>Panicum</taxon>
        <taxon>Panicum sect. Panicum</taxon>
    </lineage>
</organism>
<dbReference type="AlphaFoldDB" id="A0A2S3IJ73"/>